<dbReference type="Pfam" id="PF25113">
    <property type="entry name" value="TPR_ESP1_2nd"/>
    <property type="match status" value="1"/>
</dbReference>
<comment type="catalytic activity">
    <reaction evidence="1">
        <text>All bonds known to be hydrolyzed by this endopeptidase have arginine in P1 and an acidic residue in P4. P6 is often occupied by an acidic residue or by a hydroxy-amino-acid residue, the phosphorylation of which enhances cleavage.</text>
        <dbReference type="EC" id="3.4.22.49"/>
    </reaction>
</comment>
<name>A0A8X8D8M9_POPTO</name>
<dbReference type="GO" id="GO:0005737">
    <property type="term" value="C:cytoplasm"/>
    <property type="evidence" value="ECO:0007669"/>
    <property type="project" value="TreeGrafter"/>
</dbReference>
<evidence type="ECO:0000259" key="6">
    <source>
        <dbReference type="PROSITE" id="PS51700"/>
    </source>
</evidence>
<dbReference type="OrthoDB" id="10255632at2759"/>
<dbReference type="GO" id="GO:0006508">
    <property type="term" value="P:proteolysis"/>
    <property type="evidence" value="ECO:0007669"/>
    <property type="project" value="InterPro"/>
</dbReference>
<evidence type="ECO:0000256" key="5">
    <source>
        <dbReference type="SAM" id="Phobius"/>
    </source>
</evidence>
<dbReference type="PANTHER" id="PTHR12792:SF0">
    <property type="entry name" value="SEPARIN"/>
    <property type="match status" value="1"/>
</dbReference>
<feature type="transmembrane region" description="Helical" evidence="5">
    <location>
        <begin position="1682"/>
        <end position="1701"/>
    </location>
</feature>
<evidence type="ECO:0000256" key="2">
    <source>
        <dbReference type="ARBA" id="ARBA00012489"/>
    </source>
</evidence>
<gene>
    <name evidence="7" type="ORF">POTOM_011386</name>
</gene>
<accession>A0A8X8D8M9</accession>
<dbReference type="Proteomes" id="UP000886885">
    <property type="component" value="Chromosome 3A"/>
</dbReference>
<evidence type="ECO:0000256" key="3">
    <source>
        <dbReference type="ARBA" id="ARBA00022801"/>
    </source>
</evidence>
<dbReference type="Pfam" id="PF25110">
    <property type="entry name" value="TPR_ESP1"/>
    <property type="match status" value="1"/>
</dbReference>
<dbReference type="PANTHER" id="PTHR12792">
    <property type="entry name" value="EXTRA SPINDLE POLES 1-RELATED"/>
    <property type="match status" value="1"/>
</dbReference>
<evidence type="ECO:0000256" key="1">
    <source>
        <dbReference type="ARBA" id="ARBA00000451"/>
    </source>
</evidence>
<keyword evidence="8" id="KW-1185">Reference proteome</keyword>
<dbReference type="GO" id="GO:0005634">
    <property type="term" value="C:nucleus"/>
    <property type="evidence" value="ECO:0007669"/>
    <property type="project" value="InterPro"/>
</dbReference>
<feature type="domain" description="Peptidase C50" evidence="6">
    <location>
        <begin position="2137"/>
        <end position="2252"/>
    </location>
</feature>
<keyword evidence="3" id="KW-0378">Hydrolase</keyword>
<keyword evidence="4" id="KW-0159">Chromosome partition</keyword>
<dbReference type="InterPro" id="IPR056933">
    <property type="entry name" value="TPR_ESP1"/>
</dbReference>
<keyword evidence="5" id="KW-0472">Membrane</keyword>
<dbReference type="GO" id="GO:0004197">
    <property type="term" value="F:cysteine-type endopeptidase activity"/>
    <property type="evidence" value="ECO:0007669"/>
    <property type="project" value="InterPro"/>
</dbReference>
<dbReference type="GO" id="GO:0072686">
    <property type="term" value="C:mitotic spindle"/>
    <property type="evidence" value="ECO:0007669"/>
    <property type="project" value="TreeGrafter"/>
</dbReference>
<dbReference type="EMBL" id="JAAWWB010000005">
    <property type="protein sequence ID" value="KAG6782000.1"/>
    <property type="molecule type" value="Genomic_DNA"/>
</dbReference>
<evidence type="ECO:0000313" key="7">
    <source>
        <dbReference type="EMBL" id="KAG6782000.1"/>
    </source>
</evidence>
<reference evidence="7" key="1">
    <citation type="journal article" date="2020" name="bioRxiv">
        <title>Hybrid origin of Populus tomentosa Carr. identified through genome sequencing and phylogenomic analysis.</title>
        <authorList>
            <person name="An X."/>
            <person name="Gao K."/>
            <person name="Chen Z."/>
            <person name="Li J."/>
            <person name="Yang X."/>
            <person name="Yang X."/>
            <person name="Zhou J."/>
            <person name="Guo T."/>
            <person name="Zhao T."/>
            <person name="Huang S."/>
            <person name="Miao D."/>
            <person name="Khan W.U."/>
            <person name="Rao P."/>
            <person name="Ye M."/>
            <person name="Lei B."/>
            <person name="Liao W."/>
            <person name="Wang J."/>
            <person name="Ji L."/>
            <person name="Li Y."/>
            <person name="Guo B."/>
            <person name="Mustafa N.S."/>
            <person name="Li S."/>
            <person name="Yun Q."/>
            <person name="Keller S.R."/>
            <person name="Mao J."/>
            <person name="Zhang R."/>
            <person name="Strauss S.H."/>
        </authorList>
    </citation>
    <scope>NUCLEOTIDE SEQUENCE</scope>
    <source>
        <strain evidence="7">GM15</strain>
        <tissue evidence="7">Leaf</tissue>
    </source>
</reference>
<dbReference type="GO" id="GO:0051307">
    <property type="term" value="P:meiotic chromosome separation"/>
    <property type="evidence" value="ECO:0007669"/>
    <property type="project" value="TreeGrafter"/>
</dbReference>
<sequence>MAASVEESSALISKLESPSISTPIYSPLSNYLLPFTDLSKKPLNQNQTLTLTRSLAKKFLPFVNRCLSILPKRLSDLLNSPSFKQDDGGIPELVIEMFDAYRLCLDCLESVASQLAGKPYAVYRQRLRLACCLDTWGLYREGENEGFRVLERLRGLDSGPKSKNNRKKKLGEYLPVLLEDGDLDFAKMVVEVAVAILKCVALGQSKNDEDYKRVIGMVHEVKPWFRVLDANSHEKLHRMLVTYLRKCTQFLAGELMIFDGGTVCAFCTATLNEYAESSMKDQIYKFARYICSVFFLQVDRYSVKFDILMCVLDSLAQKCKVEVEIWGTELVELVAYCASKCHAATTISCSTFAECLNDLAGVFCQVMTPLEMIIRLYAIGLSFIDHNAKSMIGDVMPSKGAKYEHAVGILDGVTLCNLTPVLGSLRSYFYDNCEEHCVSCGIDYQDLASDIHLDSHHGTSLNCTQKSREVYLLAYLNVLKFLCKPLSERVISQNKQIIFESDVASLSMMLCSIQEAFHQFSDIVLYFHRNKSKREAAGFDENKMILTVSVATFILSSRTKHKLQKSVHLIKQIIASEWIQPQGLKYISASLYSVGLLLYRNKQVNEALKPLKLCCRASWKCVKLLSEMSMQKSEGFVGDLSEDAILDFVTEACNQTVFLLDVLHKSGSLRVKKIIVNSLENWSAAEDLFRRLSGPVPLVKQWVKMQCENNKNMIVDDDAPTLYCLLSSSMRVSKRTIGKILQQELLAYEEMYAVHPEFCQRMQMEVIDTLLKDVYVTDSHLQKSRVLIRKGRALRSCGSEGLEDCIQCLSEAISVIMLFALYNDLLIYSLEQNDESCSHGTPACHHLAVTYCLRALCTQEVEPNSKYAYTQLLMKLSIVTKCLLGFPYNQQVFQDIKAALDLWLSIPILDYGIAYDEGIMSPDSALLFLYNIVDLLAMKGSMEFHNGIYKLMIRLFEWKNVQLEMCLSILWESRRLTHALCVSPVNEALIMTSPGFSGEQFRSIDSWIHCLKGSPPLLVGFQHNFSYLFTNFHCDPDNHKPYKSDITVDDVKEATFKLISSVPATSYSFFIAGHLYYDLCERLIANGRLFEALSYAKEAHRLRTKLFKEKFMYTVEKQSENCTGAGSDMQKHTYGLSDVRMQKSVACEVWSFDTLPQDMDACYLSPWKILQCYLESTLQVGTIHELIGNGNEAEIFLRWGKDISRSQCLPLFIVAFSSVLGKLYCNKGSWDLSEKELQNAKHVLVHGCADFSCLKCGLMLEATIDQRLGDLSYSLFNTTRSIERLSLAESLYRSALDRLCHPEWKNSVSYSKDVEETEGASVCFPTCQVGSKLKMESQKCRKTKKATKCLLKEQSSVTEHNTRLTRSRYHSFQNQKVDSSAEVQVGPLNQLKGNKTCDIVDPNGQRQWLSGRKGCMVDLGCEIICICNGKKCWFCLAREVKESGLLSNFIYLKWEFARRRLSIRLLSGIGNAGTHKGCSGKCLEIQGRFHEAHEIISQSISVLVSRNPFTHARIPFTFLLDLVGKEVPGDVFSIERAAVLYDISWCSLKSYSSKDNGTICCDLYHVQVPKIVSWLMLAFVLCRQVPAVLQKVSRLLSAIFVLSSSSKTFSLSNYSKVLSESHWASFFHQASLGNNLNCQFLSNTTLKHKAQNFADDQVDLHAYDFTLQLELLYLMSSFLKKFMVYVLFLFFLLTLLFHGLYANHFEMSLVSPYFGLESSNKNSEICLSLYGNNSCFDFNRNLLQSTSMICFVQSMKELKQLRIGSNAFSVGSCVTASAWEGAETCNLPRLAPESFQDLEQFVTEFYSGLPCTTVICISVIGGPCANLLKDLLQYPSCISAWMLLSRLKFKSQPVMMLLPVNKVLEETSDDDCAMSCPGEFLASNNLDKHWHCPWGLTVVDDVAPTFRFILEENYLSSSKFPLEDTKENRNLWWAKRKELDHRLGKLLRKIEDSWLGPWRCVLLGDWFNCSRLDSIMKKLVHDLKSKCKINTNESFLKVILQGARHSFNEEACISSLMSLKKGCFIAQAGYSEEKRCETFSEGAEKLSDLAAQFVYNAVNELQEEESTIREPVILVLDYEVQTGCYMQMLPWENIPILRNQEVYRMPSVGSICFTLDRSCRQQEQVEKFTTAFPLIDPLDAFYLLNPGGDLSSTQVEFENWFIDQNLEVISSCHEKQIVYLIIYAQKSLGKAGSAPTSEELSSALKNHDLFIYFGHGSGAQYISQQEIQKLENCAATLLMGCSSGSLSLNGCYAPQGTALSYLLAGSPAIVANLWEVTDKDIDRFGKAMLDAWLEERSSVSLGCDQCNLVAKEFEAMNIKAGKGKAKKKVPKTKAAGTFDGGAVINSCDHRPKIGAFMAQAREACTLPFLIGASPVCYGIPTSIGIKKDL</sequence>
<dbReference type="EC" id="3.4.22.49" evidence="2"/>
<dbReference type="InterPro" id="IPR056932">
    <property type="entry name" value="TPR_ESP1_2nd"/>
</dbReference>
<evidence type="ECO:0000313" key="8">
    <source>
        <dbReference type="Proteomes" id="UP000886885"/>
    </source>
</evidence>
<evidence type="ECO:0000256" key="4">
    <source>
        <dbReference type="ARBA" id="ARBA00022829"/>
    </source>
</evidence>
<organism evidence="7 8">
    <name type="scientific">Populus tomentosa</name>
    <name type="common">Chinese white poplar</name>
    <dbReference type="NCBI Taxonomy" id="118781"/>
    <lineage>
        <taxon>Eukaryota</taxon>
        <taxon>Viridiplantae</taxon>
        <taxon>Streptophyta</taxon>
        <taxon>Embryophyta</taxon>
        <taxon>Tracheophyta</taxon>
        <taxon>Spermatophyta</taxon>
        <taxon>Magnoliopsida</taxon>
        <taxon>eudicotyledons</taxon>
        <taxon>Gunneridae</taxon>
        <taxon>Pentapetalae</taxon>
        <taxon>rosids</taxon>
        <taxon>fabids</taxon>
        <taxon>Malpighiales</taxon>
        <taxon>Salicaceae</taxon>
        <taxon>Saliceae</taxon>
        <taxon>Populus</taxon>
    </lineage>
</organism>
<keyword evidence="5" id="KW-0812">Transmembrane</keyword>
<dbReference type="InterPro" id="IPR005314">
    <property type="entry name" value="Peptidase_C50"/>
</dbReference>
<dbReference type="PROSITE" id="PS51700">
    <property type="entry name" value="SEPARIN"/>
    <property type="match status" value="1"/>
</dbReference>
<comment type="caution">
    <text evidence="7">The sequence shown here is derived from an EMBL/GenBank/DDBJ whole genome shotgun (WGS) entry which is preliminary data.</text>
</comment>
<proteinExistence type="predicted"/>
<protein>
    <recommendedName>
        <fullName evidence="2">separase</fullName>
        <ecNumber evidence="2">3.4.22.49</ecNumber>
    </recommendedName>
</protein>
<dbReference type="Pfam" id="PF03568">
    <property type="entry name" value="Separin_C"/>
    <property type="match status" value="1"/>
</dbReference>
<keyword evidence="5" id="KW-1133">Transmembrane helix</keyword>
<dbReference type="InterPro" id="IPR030397">
    <property type="entry name" value="SEPARIN_core_dom"/>
</dbReference>